<evidence type="ECO:0000256" key="2">
    <source>
        <dbReference type="ARBA" id="ARBA00022692"/>
    </source>
</evidence>
<feature type="transmembrane region" description="Helical" evidence="6">
    <location>
        <begin position="469"/>
        <end position="486"/>
    </location>
</feature>
<feature type="compositionally biased region" description="Polar residues" evidence="5">
    <location>
        <begin position="1"/>
        <end position="11"/>
    </location>
</feature>
<organism evidence="8 9">
    <name type="scientific">Sordaria brevicollis</name>
    <dbReference type="NCBI Taxonomy" id="83679"/>
    <lineage>
        <taxon>Eukaryota</taxon>
        <taxon>Fungi</taxon>
        <taxon>Dikarya</taxon>
        <taxon>Ascomycota</taxon>
        <taxon>Pezizomycotina</taxon>
        <taxon>Sordariomycetes</taxon>
        <taxon>Sordariomycetidae</taxon>
        <taxon>Sordariales</taxon>
        <taxon>Sordariaceae</taxon>
        <taxon>Sordaria</taxon>
    </lineage>
</organism>
<gene>
    <name evidence="8" type="ORF">B0T20DRAFT_113799</name>
</gene>
<evidence type="ECO:0000256" key="4">
    <source>
        <dbReference type="ARBA" id="ARBA00023136"/>
    </source>
</evidence>
<feature type="transmembrane region" description="Helical" evidence="6">
    <location>
        <begin position="408"/>
        <end position="427"/>
    </location>
</feature>
<feature type="region of interest" description="Disordered" evidence="5">
    <location>
        <begin position="1"/>
        <end position="24"/>
    </location>
</feature>
<evidence type="ECO:0000313" key="9">
    <source>
        <dbReference type="Proteomes" id="UP001281003"/>
    </source>
</evidence>
<dbReference type="PANTHER" id="PTHR23502">
    <property type="entry name" value="MAJOR FACILITATOR SUPERFAMILY"/>
    <property type="match status" value="1"/>
</dbReference>
<keyword evidence="4 6" id="KW-0472">Membrane</keyword>
<evidence type="ECO:0000256" key="1">
    <source>
        <dbReference type="ARBA" id="ARBA00004141"/>
    </source>
</evidence>
<evidence type="ECO:0000256" key="5">
    <source>
        <dbReference type="SAM" id="MobiDB-lite"/>
    </source>
</evidence>
<dbReference type="InterPro" id="IPR036259">
    <property type="entry name" value="MFS_trans_sf"/>
</dbReference>
<dbReference type="AlphaFoldDB" id="A0AAE0PK81"/>
<feature type="transmembrane region" description="Helical" evidence="6">
    <location>
        <begin position="367"/>
        <end position="388"/>
    </location>
</feature>
<dbReference type="GO" id="GO:0022857">
    <property type="term" value="F:transmembrane transporter activity"/>
    <property type="evidence" value="ECO:0007669"/>
    <property type="project" value="InterPro"/>
</dbReference>
<evidence type="ECO:0000259" key="7">
    <source>
        <dbReference type="PROSITE" id="PS50850"/>
    </source>
</evidence>
<feature type="transmembrane region" description="Helical" evidence="6">
    <location>
        <begin position="433"/>
        <end position="457"/>
    </location>
</feature>
<evidence type="ECO:0000313" key="8">
    <source>
        <dbReference type="EMBL" id="KAK3401372.1"/>
    </source>
</evidence>
<proteinExistence type="predicted"/>
<accession>A0AAE0PK81</accession>
<dbReference type="EMBL" id="JAUTDP010000002">
    <property type="protein sequence ID" value="KAK3401372.1"/>
    <property type="molecule type" value="Genomic_DNA"/>
</dbReference>
<feature type="transmembrane region" description="Helical" evidence="6">
    <location>
        <begin position="221"/>
        <end position="243"/>
    </location>
</feature>
<feature type="domain" description="Major facilitator superfamily (MFS) profile" evidence="7">
    <location>
        <begin position="64"/>
        <end position="547"/>
    </location>
</feature>
<keyword evidence="2 6" id="KW-0812">Transmembrane</keyword>
<comment type="caution">
    <text evidence="8">The sequence shown here is derived from an EMBL/GenBank/DDBJ whole genome shotgun (WGS) entry which is preliminary data.</text>
</comment>
<dbReference type="InterPro" id="IPR011701">
    <property type="entry name" value="MFS"/>
</dbReference>
<dbReference type="Pfam" id="PF07690">
    <property type="entry name" value="MFS_1"/>
    <property type="match status" value="1"/>
</dbReference>
<dbReference type="InterPro" id="IPR020846">
    <property type="entry name" value="MFS_dom"/>
</dbReference>
<evidence type="ECO:0000256" key="3">
    <source>
        <dbReference type="ARBA" id="ARBA00022989"/>
    </source>
</evidence>
<reference evidence="8" key="2">
    <citation type="submission" date="2023-07" db="EMBL/GenBank/DDBJ databases">
        <authorList>
            <consortium name="Lawrence Berkeley National Laboratory"/>
            <person name="Haridas S."/>
            <person name="Hensen N."/>
            <person name="Bonometti L."/>
            <person name="Westerberg I."/>
            <person name="Brannstrom I.O."/>
            <person name="Guillou S."/>
            <person name="Cros-Aarteil S."/>
            <person name="Calhoun S."/>
            <person name="Kuo A."/>
            <person name="Mondo S."/>
            <person name="Pangilinan J."/>
            <person name="Riley R."/>
            <person name="LaButti K."/>
            <person name="Andreopoulos B."/>
            <person name="Lipzen A."/>
            <person name="Chen C."/>
            <person name="Yanf M."/>
            <person name="Daum C."/>
            <person name="Ng V."/>
            <person name="Clum A."/>
            <person name="Steindorff A."/>
            <person name="Ohm R."/>
            <person name="Martin F."/>
            <person name="Silar P."/>
            <person name="Natvig D."/>
            <person name="Lalanne C."/>
            <person name="Gautier V."/>
            <person name="Ament-velasquez S.L."/>
            <person name="Kruys A."/>
            <person name="Hutchinson M.I."/>
            <person name="Powell A.J."/>
            <person name="Barry K."/>
            <person name="Miller A.N."/>
            <person name="Grigoriev I.V."/>
            <person name="Debuchy R."/>
            <person name="Gladieux P."/>
            <person name="Thoren M.H."/>
            <person name="Johannesson H."/>
        </authorList>
    </citation>
    <scope>NUCLEOTIDE SEQUENCE</scope>
    <source>
        <strain evidence="8">FGSC 1904</strain>
    </source>
</reference>
<evidence type="ECO:0000256" key="6">
    <source>
        <dbReference type="SAM" id="Phobius"/>
    </source>
</evidence>
<sequence>MAGEQTRTTAQGRHLAHSHAKEGDIPGTVNLQAVEGDDTAYGQALFPVPANDPNDPLQWSQTRKILILVVCSLYSFLSNSALLGPSVYIGIYIQEFGVTPTAASDLVSYANLAFGFGSLLMVPLYHKIGRRPVILASLLLRQYCGGLIGCAQSKTYATLMACRVIHCFGASVCEALPVQLVNDIFYLHERGKRLGVYTVCLCAGATGPLFAGYMLDGGYSWRLFFYVEFAFAGALLILAFFVVEETTYHRKVPEEVTETRSSTTSLNDKELATAADMMTTTTTSEMDLPPRKTFIQTLKFWGVWEKDSQFFIMIARSFTYFFVPHVFWVITTYGIYIGLGALTFNFIFPLKITSPPYSWSETSSGLIALGSLAGYLLALPFTSSSDLLAARLTRRNNGVREAEMRLGAMLPVMLIGPAGLVVFGFAAERNLHWFTYFVGSAMTTFSGYFYFTFTLAYSIDSYTSNISEMLIAMNLGKQAISFGMGLKLLDWVVIKGYAVMIAGVFGGLLLANNVALVGFMVKGKGVRRFMARTWLAQRSQQIKSNQI</sequence>
<feature type="transmembrane region" description="Helical" evidence="6">
    <location>
        <begin position="106"/>
        <end position="125"/>
    </location>
</feature>
<feature type="transmembrane region" description="Helical" evidence="6">
    <location>
        <begin position="65"/>
        <end position="94"/>
    </location>
</feature>
<comment type="subcellular location">
    <subcellularLocation>
        <location evidence="1">Membrane</location>
        <topology evidence="1">Multi-pass membrane protein</topology>
    </subcellularLocation>
</comment>
<feature type="transmembrane region" description="Helical" evidence="6">
    <location>
        <begin position="194"/>
        <end position="215"/>
    </location>
</feature>
<dbReference type="PANTHER" id="PTHR23502:SF160">
    <property type="entry name" value="MAJOR FACILITATOR SUPERFAMILY (MFS) PROFILE DOMAIN-CONTAINING PROTEIN-RELATED"/>
    <property type="match status" value="1"/>
</dbReference>
<dbReference type="PROSITE" id="PS50850">
    <property type="entry name" value="MFS"/>
    <property type="match status" value="1"/>
</dbReference>
<keyword evidence="9" id="KW-1185">Reference proteome</keyword>
<keyword evidence="3 6" id="KW-1133">Transmembrane helix</keyword>
<feature type="transmembrane region" description="Helical" evidence="6">
    <location>
        <begin position="498"/>
        <end position="521"/>
    </location>
</feature>
<feature type="transmembrane region" description="Helical" evidence="6">
    <location>
        <begin position="326"/>
        <end position="347"/>
    </location>
</feature>
<dbReference type="SUPFAM" id="SSF103473">
    <property type="entry name" value="MFS general substrate transporter"/>
    <property type="match status" value="1"/>
</dbReference>
<reference evidence="8" key="1">
    <citation type="journal article" date="2023" name="Mol. Phylogenet. Evol.">
        <title>Genome-scale phylogeny and comparative genomics of the fungal order Sordariales.</title>
        <authorList>
            <person name="Hensen N."/>
            <person name="Bonometti L."/>
            <person name="Westerberg I."/>
            <person name="Brannstrom I.O."/>
            <person name="Guillou S."/>
            <person name="Cros-Aarteil S."/>
            <person name="Calhoun S."/>
            <person name="Haridas S."/>
            <person name="Kuo A."/>
            <person name="Mondo S."/>
            <person name="Pangilinan J."/>
            <person name="Riley R."/>
            <person name="LaButti K."/>
            <person name="Andreopoulos B."/>
            <person name="Lipzen A."/>
            <person name="Chen C."/>
            <person name="Yan M."/>
            <person name="Daum C."/>
            <person name="Ng V."/>
            <person name="Clum A."/>
            <person name="Steindorff A."/>
            <person name="Ohm R.A."/>
            <person name="Martin F."/>
            <person name="Silar P."/>
            <person name="Natvig D.O."/>
            <person name="Lalanne C."/>
            <person name="Gautier V."/>
            <person name="Ament-Velasquez S.L."/>
            <person name="Kruys A."/>
            <person name="Hutchinson M.I."/>
            <person name="Powell A.J."/>
            <person name="Barry K."/>
            <person name="Miller A.N."/>
            <person name="Grigoriev I.V."/>
            <person name="Debuchy R."/>
            <person name="Gladieux P."/>
            <person name="Hiltunen Thoren M."/>
            <person name="Johannesson H."/>
        </authorList>
    </citation>
    <scope>NUCLEOTIDE SEQUENCE</scope>
    <source>
        <strain evidence="8">FGSC 1904</strain>
    </source>
</reference>
<dbReference type="GO" id="GO:0005886">
    <property type="term" value="C:plasma membrane"/>
    <property type="evidence" value="ECO:0007669"/>
    <property type="project" value="TreeGrafter"/>
</dbReference>
<name>A0AAE0PK81_SORBR</name>
<dbReference type="Proteomes" id="UP001281003">
    <property type="component" value="Unassembled WGS sequence"/>
</dbReference>
<dbReference type="Gene3D" id="1.20.1250.20">
    <property type="entry name" value="MFS general substrate transporter like domains"/>
    <property type="match status" value="1"/>
</dbReference>
<protein>
    <submittedName>
        <fullName evidence="8">Major facilitator superfamily domain-containing protein</fullName>
    </submittedName>
</protein>